<keyword evidence="15 18" id="KW-0496">Mitochondrion</keyword>
<reference evidence="22" key="1">
    <citation type="journal article" date="2022" name="Polar Biol.">
        <title>Mitochondrial genomes provide insight into interfamilial relationships within Pycnogonida.</title>
        <authorList>
            <person name="Zehnpfennig J.R."/>
            <person name="Varney R.M."/>
            <person name="Halanych K.M."/>
            <person name="Mahon A.R."/>
        </authorList>
    </citation>
    <scope>NUCLEOTIDE SEQUENCE</scope>
</reference>
<evidence type="ECO:0000256" key="14">
    <source>
        <dbReference type="ARBA" id="ARBA00023008"/>
    </source>
</evidence>
<evidence type="ECO:0000256" key="17">
    <source>
        <dbReference type="ARBA" id="ARBA00049512"/>
    </source>
</evidence>
<keyword evidence="10" id="KW-0460">Magnesium</keyword>
<dbReference type="PRINTS" id="PR01166">
    <property type="entry name" value="CYCOXIDASEII"/>
</dbReference>
<keyword evidence="6 18" id="KW-0679">Respiratory chain</keyword>
<dbReference type="PANTHER" id="PTHR22888:SF9">
    <property type="entry name" value="CYTOCHROME C OXIDASE SUBUNIT 2"/>
    <property type="match status" value="1"/>
</dbReference>
<comment type="function">
    <text evidence="18">Component of the cytochrome c oxidase, the last enzyme in the mitochondrial electron transport chain which drives oxidative phosphorylation. The respiratory chain contains 3 multisubunit complexes succinate dehydrogenase (complex II, CII), ubiquinol-cytochrome c oxidoreductase (cytochrome b-c1 complex, complex III, CIII) and cytochrome c oxidase (complex IV, CIV), that cooperate to transfer electrons derived from NADH and succinate to molecular oxygen, creating an electrochemical gradient over the inner membrane that drives transmembrane transport and the ATP synthase. Cytochrome c oxidase is the component of the respiratory chain that catalyzes the reduction of oxygen to water. Electrons originating from reduced cytochrome c in the intermembrane space (IMS) are transferred via the dinuclear copper A center (CU(A)) of subunit 2 and heme A of subunit 1 to the active site in subunit 1, a binuclear center (BNC) formed by heme A3 and copper B (CU(B)). The BNC reduces molecular oxygen to 2 water molecules using 4 electrons from cytochrome c in the IMS and 4 protons from the mitochondrial matrix.</text>
</comment>
<evidence type="ECO:0000259" key="21">
    <source>
        <dbReference type="PROSITE" id="PS50999"/>
    </source>
</evidence>
<comment type="similarity">
    <text evidence="2 18">Belongs to the cytochrome c oxidase subunit 2 family.</text>
</comment>
<organism evidence="22">
    <name type="scientific">Austropallene bucera</name>
    <dbReference type="NCBI Taxonomy" id="2992010"/>
    <lineage>
        <taxon>Eukaryota</taxon>
        <taxon>Metazoa</taxon>
        <taxon>Ecdysozoa</taxon>
        <taxon>Arthropoda</taxon>
        <taxon>Chelicerata</taxon>
        <taxon>Pycnogonida</taxon>
        <taxon>Pantopoda</taxon>
        <taxon>Callipallenidae</taxon>
        <taxon>Austropallene</taxon>
    </lineage>
</organism>
<evidence type="ECO:0000256" key="6">
    <source>
        <dbReference type="ARBA" id="ARBA00022660"/>
    </source>
</evidence>
<dbReference type="GeneID" id="76639750"/>
<keyword evidence="14 18" id="KW-0186">Copper</keyword>
<geneLocation type="mitochondrion" evidence="22"/>
<keyword evidence="8 18" id="KW-0479">Metal-binding</keyword>
<keyword evidence="12 18" id="KW-0249">Electron transport</keyword>
<dbReference type="Pfam" id="PF00116">
    <property type="entry name" value="COX2"/>
    <property type="match status" value="1"/>
</dbReference>
<dbReference type="PROSITE" id="PS50999">
    <property type="entry name" value="COX2_TM"/>
    <property type="match status" value="1"/>
</dbReference>
<name>A0A9E7V4D0_9CHEL</name>
<dbReference type="CDD" id="cd13912">
    <property type="entry name" value="CcO_II_C"/>
    <property type="match status" value="1"/>
</dbReference>
<dbReference type="Gene3D" id="2.60.40.420">
    <property type="entry name" value="Cupredoxins - blue copper proteins"/>
    <property type="match status" value="1"/>
</dbReference>
<keyword evidence="9 18" id="KW-0999">Mitochondrion inner membrane</keyword>
<proteinExistence type="inferred from homology"/>
<evidence type="ECO:0000256" key="11">
    <source>
        <dbReference type="ARBA" id="ARBA00022967"/>
    </source>
</evidence>
<evidence type="ECO:0000256" key="2">
    <source>
        <dbReference type="ARBA" id="ARBA00007866"/>
    </source>
</evidence>
<evidence type="ECO:0000313" key="22">
    <source>
        <dbReference type="EMBL" id="UYX57725.1"/>
    </source>
</evidence>
<dbReference type="InterPro" id="IPR036257">
    <property type="entry name" value="Cyt_c_oxidase_su2_TM_sf"/>
</dbReference>
<dbReference type="GO" id="GO:0004129">
    <property type="term" value="F:cytochrome-c oxidase activity"/>
    <property type="evidence" value="ECO:0007669"/>
    <property type="project" value="UniProtKB-EC"/>
</dbReference>
<keyword evidence="13 19" id="KW-1133">Transmembrane helix</keyword>
<dbReference type="EMBL" id="OK412987">
    <property type="protein sequence ID" value="UYX57725.1"/>
    <property type="molecule type" value="Genomic_DNA"/>
</dbReference>
<evidence type="ECO:0000256" key="3">
    <source>
        <dbReference type="ARBA" id="ARBA00011164"/>
    </source>
</evidence>
<dbReference type="PROSITE" id="PS00078">
    <property type="entry name" value="COX2"/>
    <property type="match status" value="1"/>
</dbReference>
<dbReference type="GO" id="GO:0042773">
    <property type="term" value="P:ATP synthesis coupled electron transport"/>
    <property type="evidence" value="ECO:0007669"/>
    <property type="project" value="TreeGrafter"/>
</dbReference>
<protein>
    <recommendedName>
        <fullName evidence="4 18">Cytochrome c oxidase subunit 2</fullName>
    </recommendedName>
</protein>
<dbReference type="InterPro" id="IPR002429">
    <property type="entry name" value="CcO_II-like_C"/>
</dbReference>
<evidence type="ECO:0000256" key="12">
    <source>
        <dbReference type="ARBA" id="ARBA00022982"/>
    </source>
</evidence>
<dbReference type="GO" id="GO:0005743">
    <property type="term" value="C:mitochondrial inner membrane"/>
    <property type="evidence" value="ECO:0007669"/>
    <property type="project" value="UniProtKB-SubCell"/>
</dbReference>
<evidence type="ECO:0000256" key="15">
    <source>
        <dbReference type="ARBA" id="ARBA00023128"/>
    </source>
</evidence>
<comment type="subcellular location">
    <subcellularLocation>
        <location evidence="1 18">Mitochondrion inner membrane</location>
        <topology evidence="1 18">Multi-pass membrane protein</topology>
    </subcellularLocation>
</comment>
<evidence type="ECO:0000256" key="5">
    <source>
        <dbReference type="ARBA" id="ARBA00022448"/>
    </source>
</evidence>
<dbReference type="InterPro" id="IPR045187">
    <property type="entry name" value="CcO_II"/>
</dbReference>
<comment type="subunit">
    <text evidence="3">Component of the cytochrome c oxidase (complex IV, CIV), a multisubunit enzyme composed of a catalytic core of 3 subunits and several supernumerary subunits. The complex exists as a monomer or a dimer and forms supercomplexes (SCs) in the inner mitochondrial membrane with ubiquinol-cytochrome c oxidoreductase (cytochrome b-c1 complex, complex III, CIII).</text>
</comment>
<evidence type="ECO:0000256" key="9">
    <source>
        <dbReference type="ARBA" id="ARBA00022792"/>
    </source>
</evidence>
<dbReference type="SUPFAM" id="SSF81464">
    <property type="entry name" value="Cytochrome c oxidase subunit II-like, transmembrane region"/>
    <property type="match status" value="1"/>
</dbReference>
<evidence type="ECO:0000256" key="10">
    <source>
        <dbReference type="ARBA" id="ARBA00022842"/>
    </source>
</evidence>
<keyword evidence="11" id="KW-1278">Translocase</keyword>
<dbReference type="FunFam" id="2.60.40.420:FF:000001">
    <property type="entry name" value="Cytochrome c oxidase subunit 2"/>
    <property type="match status" value="1"/>
</dbReference>
<evidence type="ECO:0000256" key="13">
    <source>
        <dbReference type="ARBA" id="ARBA00022989"/>
    </source>
</evidence>
<accession>A0A9E7V4D0</accession>
<feature type="transmembrane region" description="Helical" evidence="19">
    <location>
        <begin position="26"/>
        <end position="43"/>
    </location>
</feature>
<evidence type="ECO:0000256" key="19">
    <source>
        <dbReference type="SAM" id="Phobius"/>
    </source>
</evidence>
<gene>
    <name evidence="22" type="primary">cox2</name>
</gene>
<keyword evidence="7 18" id="KW-0812">Transmembrane</keyword>
<comment type="cofactor">
    <cofactor evidence="18">
        <name>Cu cation</name>
        <dbReference type="ChEBI" id="CHEBI:23378"/>
    </cofactor>
    <text evidence="18">Binds a copper A center.</text>
</comment>
<dbReference type="Gene3D" id="1.10.287.90">
    <property type="match status" value="1"/>
</dbReference>
<dbReference type="GO" id="GO:0016491">
    <property type="term" value="F:oxidoreductase activity"/>
    <property type="evidence" value="ECO:0007669"/>
    <property type="project" value="InterPro"/>
</dbReference>
<dbReference type="Pfam" id="PF02790">
    <property type="entry name" value="COX2_TM"/>
    <property type="match status" value="1"/>
</dbReference>
<evidence type="ECO:0000256" key="18">
    <source>
        <dbReference type="RuleBase" id="RU000457"/>
    </source>
</evidence>
<sequence length="227" mass="26529">MPTWNHVTLQDSANPTMEQLTFFHDYSMVWLTTISMFIMYMMIMSTKNKFTNLMINEGQSIETIWTILPAMILITMAIPSLRMLYLMEEMTNPQFTIKSVGHQWYWSYEYSDFNNPIEFDSYMIPAEETKNIRLLEVDNRLILPMKTQIRMLTTATDVIHSFTIPSMGMKMDSVPGRLNQMSMKSNRPGLFTGQCSEICGINHSFMPIVMEMVPMKSFINNFIKKNM</sequence>
<dbReference type="InterPro" id="IPR011759">
    <property type="entry name" value="Cyt_c_oxidase_su2_TM_dom"/>
</dbReference>
<evidence type="ECO:0000259" key="20">
    <source>
        <dbReference type="PROSITE" id="PS50857"/>
    </source>
</evidence>
<dbReference type="InterPro" id="IPR001505">
    <property type="entry name" value="Copper_CuA"/>
</dbReference>
<keyword evidence="5 18" id="KW-0813">Transport</keyword>
<dbReference type="GO" id="GO:0005507">
    <property type="term" value="F:copper ion binding"/>
    <property type="evidence" value="ECO:0007669"/>
    <property type="project" value="InterPro"/>
</dbReference>
<evidence type="ECO:0000256" key="7">
    <source>
        <dbReference type="ARBA" id="ARBA00022692"/>
    </source>
</evidence>
<dbReference type="InterPro" id="IPR008972">
    <property type="entry name" value="Cupredoxin"/>
</dbReference>
<evidence type="ECO:0000256" key="16">
    <source>
        <dbReference type="ARBA" id="ARBA00023136"/>
    </source>
</evidence>
<evidence type="ECO:0000256" key="1">
    <source>
        <dbReference type="ARBA" id="ARBA00004448"/>
    </source>
</evidence>
<dbReference type="PROSITE" id="PS50857">
    <property type="entry name" value="COX2_CUA"/>
    <property type="match status" value="1"/>
</dbReference>
<keyword evidence="16 18" id="KW-0472">Membrane</keyword>
<dbReference type="NCBIfam" id="TIGR02866">
    <property type="entry name" value="CoxB"/>
    <property type="match status" value="1"/>
</dbReference>
<dbReference type="RefSeq" id="YP_010561777.1">
    <property type="nucleotide sequence ID" value="NC_068517.1"/>
</dbReference>
<evidence type="ECO:0000256" key="4">
    <source>
        <dbReference type="ARBA" id="ARBA00015946"/>
    </source>
</evidence>
<dbReference type="AlphaFoldDB" id="A0A9E7V4D0"/>
<dbReference type="InterPro" id="IPR034210">
    <property type="entry name" value="CcO_II_C"/>
</dbReference>
<dbReference type="SUPFAM" id="SSF49503">
    <property type="entry name" value="Cupredoxins"/>
    <property type="match status" value="1"/>
</dbReference>
<dbReference type="InterPro" id="IPR014222">
    <property type="entry name" value="Cyt_c_oxidase_su2"/>
</dbReference>
<feature type="domain" description="Cytochrome oxidase subunit II transmembrane region profile" evidence="21">
    <location>
        <begin position="1"/>
        <end position="91"/>
    </location>
</feature>
<feature type="domain" description="Cytochrome oxidase subunit II copper A binding" evidence="20">
    <location>
        <begin position="92"/>
        <end position="225"/>
    </location>
</feature>
<evidence type="ECO:0000256" key="8">
    <source>
        <dbReference type="ARBA" id="ARBA00022723"/>
    </source>
</evidence>
<comment type="catalytic activity">
    <reaction evidence="17">
        <text>4 Fe(II)-[cytochrome c] + O2 + 8 H(+)(in) = 4 Fe(III)-[cytochrome c] + 2 H2O + 4 H(+)(out)</text>
        <dbReference type="Rhea" id="RHEA:11436"/>
        <dbReference type="Rhea" id="RHEA-COMP:10350"/>
        <dbReference type="Rhea" id="RHEA-COMP:14399"/>
        <dbReference type="ChEBI" id="CHEBI:15377"/>
        <dbReference type="ChEBI" id="CHEBI:15378"/>
        <dbReference type="ChEBI" id="CHEBI:15379"/>
        <dbReference type="ChEBI" id="CHEBI:29033"/>
        <dbReference type="ChEBI" id="CHEBI:29034"/>
        <dbReference type="EC" id="7.1.1.9"/>
    </reaction>
    <physiologicalReaction direction="left-to-right" evidence="17">
        <dbReference type="Rhea" id="RHEA:11437"/>
    </physiologicalReaction>
</comment>
<feature type="transmembrane region" description="Helical" evidence="19">
    <location>
        <begin position="64"/>
        <end position="85"/>
    </location>
</feature>
<dbReference type="PANTHER" id="PTHR22888">
    <property type="entry name" value="CYTOCHROME C OXIDASE, SUBUNIT II"/>
    <property type="match status" value="1"/>
</dbReference>